<evidence type="ECO:0000313" key="2">
    <source>
        <dbReference type="EMBL" id="SHJ36823.1"/>
    </source>
</evidence>
<evidence type="ECO:0008006" key="4">
    <source>
        <dbReference type="Google" id="ProtNLM"/>
    </source>
</evidence>
<gene>
    <name evidence="2" type="ORF">SAMN02745194_02429</name>
</gene>
<dbReference type="PROSITE" id="PS51257">
    <property type="entry name" value="PROKAR_LIPOPROTEIN"/>
    <property type="match status" value="1"/>
</dbReference>
<sequence>MRAAAALLPLLLAACTAPPSCPAGTAPAVVAELAFGRNADGVLRVGEADWSAFLAEEATPRFPDGLSSLDAQGQWRAPDGRIAREPAKLLWLVLPGATLEEASRRTEPLAAAYKARFGQESVLRSLRSGCAGF</sequence>
<organism evidence="2 3">
    <name type="scientific">Muricoccus roseus</name>
    <dbReference type="NCBI Taxonomy" id="198092"/>
    <lineage>
        <taxon>Bacteria</taxon>
        <taxon>Pseudomonadati</taxon>
        <taxon>Pseudomonadota</taxon>
        <taxon>Alphaproteobacteria</taxon>
        <taxon>Acetobacterales</taxon>
        <taxon>Roseomonadaceae</taxon>
        <taxon>Muricoccus</taxon>
    </lineage>
</organism>
<reference evidence="2 3" key="1">
    <citation type="submission" date="2016-11" db="EMBL/GenBank/DDBJ databases">
        <authorList>
            <person name="Jaros S."/>
            <person name="Januszkiewicz K."/>
            <person name="Wedrychowicz H."/>
        </authorList>
    </citation>
    <scope>NUCLEOTIDE SEQUENCE [LARGE SCALE GENOMIC DNA]</scope>
    <source>
        <strain evidence="2 3">DSM 14916</strain>
    </source>
</reference>
<accession>A0A1M6IQX3</accession>
<dbReference type="Proteomes" id="UP000184387">
    <property type="component" value="Unassembled WGS sequence"/>
</dbReference>
<name>A0A1M6IQX3_9PROT</name>
<feature type="signal peptide" evidence="1">
    <location>
        <begin position="1"/>
        <end position="22"/>
    </location>
</feature>
<proteinExistence type="predicted"/>
<feature type="chain" id="PRO_5012319348" description="DUF3574 domain-containing protein" evidence="1">
    <location>
        <begin position="23"/>
        <end position="133"/>
    </location>
</feature>
<dbReference type="Pfam" id="PF12098">
    <property type="entry name" value="DUF3574"/>
    <property type="match status" value="1"/>
</dbReference>
<dbReference type="AlphaFoldDB" id="A0A1M6IQX3"/>
<dbReference type="RefSeq" id="WP_073135002.1">
    <property type="nucleotide sequence ID" value="NZ_FQZF01000012.1"/>
</dbReference>
<keyword evidence="3" id="KW-1185">Reference proteome</keyword>
<dbReference type="STRING" id="198092.SAMN02745194_02429"/>
<evidence type="ECO:0000313" key="3">
    <source>
        <dbReference type="Proteomes" id="UP000184387"/>
    </source>
</evidence>
<protein>
    <recommendedName>
        <fullName evidence="4">DUF3574 domain-containing protein</fullName>
    </recommendedName>
</protein>
<evidence type="ECO:0000256" key="1">
    <source>
        <dbReference type="SAM" id="SignalP"/>
    </source>
</evidence>
<dbReference type="EMBL" id="FQZF01000012">
    <property type="protein sequence ID" value="SHJ36823.1"/>
    <property type="molecule type" value="Genomic_DNA"/>
</dbReference>
<dbReference type="OrthoDB" id="794286at2"/>
<keyword evidence="1" id="KW-0732">Signal</keyword>
<dbReference type="InterPro" id="IPR021957">
    <property type="entry name" value="DUF3574"/>
</dbReference>